<proteinExistence type="predicted"/>
<comment type="caution">
    <text evidence="3">The sequence shown here is derived from an EMBL/GenBank/DDBJ whole genome shotgun (WGS) entry which is preliminary data.</text>
</comment>
<dbReference type="Gene3D" id="1.10.357.10">
    <property type="entry name" value="Tetracycline Repressor, domain 2"/>
    <property type="match status" value="1"/>
</dbReference>
<sequence length="200" mass="21622">MTFGKPGRPAEDRIGRQQEIFLAVAPLISAYGAREITMARAARAARMSVGGLYHYFANKRELLLFGLSPDNLERLCTTFRRRHGHLAQSDPHAFLSDSLDMLTSAAGAFVMPSVLAATHLGIDTFRTTLDEALETEIVGLAGTVRLAYPGLTDESAQSLNRALRRQCVSALLDPRITPAELRAQLGGVVMAFTAQAPTPA</sequence>
<dbReference type="Pfam" id="PF00440">
    <property type="entry name" value="TetR_N"/>
    <property type="match status" value="1"/>
</dbReference>
<protein>
    <recommendedName>
        <fullName evidence="2">HTH tetR-type domain-containing protein</fullName>
    </recommendedName>
</protein>
<feature type="domain" description="HTH tetR-type" evidence="2">
    <location>
        <begin position="27"/>
        <end position="64"/>
    </location>
</feature>
<evidence type="ECO:0000313" key="3">
    <source>
        <dbReference type="EMBL" id="GII52570.1"/>
    </source>
</evidence>
<dbReference type="EMBL" id="BOOR01000006">
    <property type="protein sequence ID" value="GII52570.1"/>
    <property type="molecule type" value="Genomic_DNA"/>
</dbReference>
<evidence type="ECO:0000259" key="2">
    <source>
        <dbReference type="Pfam" id="PF00440"/>
    </source>
</evidence>
<dbReference type="GO" id="GO:0003677">
    <property type="term" value="F:DNA binding"/>
    <property type="evidence" value="ECO:0007669"/>
    <property type="project" value="UniProtKB-KW"/>
</dbReference>
<keyword evidence="1" id="KW-0238">DNA-binding</keyword>
<evidence type="ECO:0000313" key="4">
    <source>
        <dbReference type="Proteomes" id="UP000605992"/>
    </source>
</evidence>
<organism evidence="3 4">
    <name type="scientific">Planotetraspora thailandica</name>
    <dbReference type="NCBI Taxonomy" id="487172"/>
    <lineage>
        <taxon>Bacteria</taxon>
        <taxon>Bacillati</taxon>
        <taxon>Actinomycetota</taxon>
        <taxon>Actinomycetes</taxon>
        <taxon>Streptosporangiales</taxon>
        <taxon>Streptosporangiaceae</taxon>
        <taxon>Planotetraspora</taxon>
    </lineage>
</organism>
<dbReference type="AlphaFoldDB" id="A0A8J3UXS0"/>
<dbReference type="RefSeq" id="WP_203942856.1">
    <property type="nucleotide sequence ID" value="NZ_BOOR01000006.1"/>
</dbReference>
<dbReference type="InterPro" id="IPR001647">
    <property type="entry name" value="HTH_TetR"/>
</dbReference>
<dbReference type="Proteomes" id="UP000605992">
    <property type="component" value="Unassembled WGS sequence"/>
</dbReference>
<name>A0A8J3UXS0_9ACTN</name>
<gene>
    <name evidence="3" type="ORF">Pth03_09590</name>
</gene>
<keyword evidence="4" id="KW-1185">Reference proteome</keyword>
<dbReference type="SUPFAM" id="SSF46689">
    <property type="entry name" value="Homeodomain-like"/>
    <property type="match status" value="1"/>
</dbReference>
<accession>A0A8J3UXS0</accession>
<evidence type="ECO:0000256" key="1">
    <source>
        <dbReference type="ARBA" id="ARBA00023125"/>
    </source>
</evidence>
<dbReference type="InterPro" id="IPR009057">
    <property type="entry name" value="Homeodomain-like_sf"/>
</dbReference>
<reference evidence="3" key="1">
    <citation type="submission" date="2021-01" db="EMBL/GenBank/DDBJ databases">
        <title>Whole genome shotgun sequence of Planotetraspora thailandica NBRC 104271.</title>
        <authorList>
            <person name="Komaki H."/>
            <person name="Tamura T."/>
        </authorList>
    </citation>
    <scope>NUCLEOTIDE SEQUENCE</scope>
    <source>
        <strain evidence="3">NBRC 104271</strain>
    </source>
</reference>